<name>A0AAW0NRY5_9GOBI</name>
<reference evidence="4" key="1">
    <citation type="submission" date="2024-04" db="EMBL/GenBank/DDBJ databases">
        <title>Salinicola lusitanus LLJ914,a marine bacterium isolated from the Okinawa Trough.</title>
        <authorList>
            <person name="Li J."/>
        </authorList>
    </citation>
    <scope>NUCLEOTIDE SEQUENCE [LARGE SCALE GENOMIC DNA]</scope>
</reference>
<accession>A0AAW0NRY5</accession>
<dbReference type="EMBL" id="JBBPFD010000011">
    <property type="protein sequence ID" value="KAK7907107.1"/>
    <property type="molecule type" value="Genomic_DNA"/>
</dbReference>
<sequence length="567" mass="64094">MRLDQALELVMHPATSEGEEESDEYSTDEDSDSDSDSGSELDPDIPGSSSDSDTDENPVDPDSEMISKSGQVWKSTNDETTYYIPASRGVPAGPTRYAISRISDILSSFDLFITPDVITLLVSMTNLNGRRKLDDWKDVDAIEIRAYIGLLILAGVYRSKGESTESLWDKCNGRPIFRATMSHKRFKLINSTIRFDDKLTRPSRIKQDKLAPFRTLWEMWLHRLPLLFNPGKDVCVDEQLVGFRGRCHFRQYLPNKPAKYGIKIWITADVTTSYAWKCQIYTGKQAGCRAEVGQGKRVVLEMTEDLPGVTVTCDNFFTSFSLAEDLLKKKIAMVGTIRKNKPELPLKLLTQSGRPSLSSVFAFTKTISAVSYIPRRGKNVVLLSSKHREPTVNDDEKQKAVMITDYNRCKGAVDHLDWACVKYSCKRMTARWPQVLFFNMIDMSCFNSYVLFVAVEPTWNAAKTHRRRMYIEELGKSLVSQEVRRRTRIPRTRSSAAMVEEMQSPSAAAPADPAPDCNPGLGPSAVKRGMCKLCKEKRSKVDARCIKCGNYTCKEHKITCCQHCWKN</sequence>
<evidence type="ECO:0000256" key="1">
    <source>
        <dbReference type="SAM" id="MobiDB-lite"/>
    </source>
</evidence>
<protein>
    <recommendedName>
        <fullName evidence="2">PiggyBac transposable element-derived protein domain-containing protein</fullName>
    </recommendedName>
</protein>
<comment type="caution">
    <text evidence="3">The sequence shown here is derived from an EMBL/GenBank/DDBJ whole genome shotgun (WGS) entry which is preliminary data.</text>
</comment>
<dbReference type="PANTHER" id="PTHR46599">
    <property type="entry name" value="PIGGYBAC TRANSPOSABLE ELEMENT-DERIVED PROTEIN 4"/>
    <property type="match status" value="1"/>
</dbReference>
<dbReference type="AlphaFoldDB" id="A0AAW0NRY5"/>
<dbReference type="Proteomes" id="UP001460270">
    <property type="component" value="Unassembled WGS sequence"/>
</dbReference>
<feature type="region of interest" description="Disordered" evidence="1">
    <location>
        <begin position="491"/>
        <end position="515"/>
    </location>
</feature>
<feature type="compositionally biased region" description="Acidic residues" evidence="1">
    <location>
        <begin position="17"/>
        <end position="43"/>
    </location>
</feature>
<dbReference type="InterPro" id="IPR029526">
    <property type="entry name" value="PGBD"/>
</dbReference>
<evidence type="ECO:0000259" key="2">
    <source>
        <dbReference type="Pfam" id="PF13843"/>
    </source>
</evidence>
<evidence type="ECO:0000313" key="3">
    <source>
        <dbReference type="EMBL" id="KAK7907107.1"/>
    </source>
</evidence>
<feature type="region of interest" description="Disordered" evidence="1">
    <location>
        <begin position="1"/>
        <end position="71"/>
    </location>
</feature>
<feature type="compositionally biased region" description="Acidic residues" evidence="1">
    <location>
        <begin position="52"/>
        <end position="63"/>
    </location>
</feature>
<dbReference type="PANTHER" id="PTHR46599:SF6">
    <property type="entry name" value="DUAL SPECIFICITY PHOSPHATASE 26"/>
    <property type="match status" value="1"/>
</dbReference>
<evidence type="ECO:0000313" key="4">
    <source>
        <dbReference type="Proteomes" id="UP001460270"/>
    </source>
</evidence>
<organism evidence="3 4">
    <name type="scientific">Mugilogobius chulae</name>
    <name type="common">yellowstripe goby</name>
    <dbReference type="NCBI Taxonomy" id="88201"/>
    <lineage>
        <taxon>Eukaryota</taxon>
        <taxon>Metazoa</taxon>
        <taxon>Chordata</taxon>
        <taxon>Craniata</taxon>
        <taxon>Vertebrata</taxon>
        <taxon>Euteleostomi</taxon>
        <taxon>Actinopterygii</taxon>
        <taxon>Neopterygii</taxon>
        <taxon>Teleostei</taxon>
        <taxon>Neoteleostei</taxon>
        <taxon>Acanthomorphata</taxon>
        <taxon>Gobiaria</taxon>
        <taxon>Gobiiformes</taxon>
        <taxon>Gobioidei</taxon>
        <taxon>Gobiidae</taxon>
        <taxon>Gobionellinae</taxon>
        <taxon>Mugilogobius</taxon>
    </lineage>
</organism>
<proteinExistence type="predicted"/>
<keyword evidence="4" id="KW-1185">Reference proteome</keyword>
<feature type="domain" description="PiggyBac transposable element-derived protein" evidence="2">
    <location>
        <begin position="109"/>
        <end position="449"/>
    </location>
</feature>
<dbReference type="Pfam" id="PF13843">
    <property type="entry name" value="DDE_Tnp_1_7"/>
    <property type="match status" value="1"/>
</dbReference>
<gene>
    <name evidence="3" type="ORF">WMY93_015719</name>
</gene>
<feature type="compositionally biased region" description="Low complexity" evidence="1">
    <location>
        <begin position="504"/>
        <end position="515"/>
    </location>
</feature>